<keyword evidence="7 8" id="KW-0472">Membrane</keyword>
<evidence type="ECO:0000256" key="3">
    <source>
        <dbReference type="ARBA" id="ARBA00022692"/>
    </source>
</evidence>
<dbReference type="InterPro" id="IPR003439">
    <property type="entry name" value="ABC_transporter-like_ATP-bd"/>
</dbReference>
<evidence type="ECO:0000256" key="2">
    <source>
        <dbReference type="ARBA" id="ARBA00022448"/>
    </source>
</evidence>
<reference evidence="11 12" key="1">
    <citation type="submission" date="2018-03" db="EMBL/GenBank/DDBJ databases">
        <title>Bacillus urumqiensis sp. nov., a moderately haloalkaliphilic bacterium isolated from a salt lake.</title>
        <authorList>
            <person name="Zhao B."/>
            <person name="Liao Z."/>
        </authorList>
    </citation>
    <scope>NUCLEOTIDE SEQUENCE [LARGE SCALE GENOMIC DNA]</scope>
    <source>
        <strain evidence="11 12">BZ-SZ-XJ18</strain>
    </source>
</reference>
<dbReference type="AlphaFoldDB" id="A0A2P6MDY2"/>
<dbReference type="SMART" id="SM00382">
    <property type="entry name" value="AAA"/>
    <property type="match status" value="1"/>
</dbReference>
<dbReference type="PANTHER" id="PTHR43394:SF1">
    <property type="entry name" value="ATP-BINDING CASSETTE SUB-FAMILY B MEMBER 10, MITOCHONDRIAL"/>
    <property type="match status" value="1"/>
</dbReference>
<sequence length="576" mass="65197">MIPHRRMLLISFLLLAGGTASEIAGPLLVQHFIDNHLTERYFPLEPLLALGGFYLFLYLSSAVMNYYQSLFFQKTSLAIVREIRNDVFQSVESLGMSFFDRFNNGAIISRITNDTEQIKELYITVLAAFVQNIFFIIGVFAAMFYLSPELALWCLAVMPVLYLLIAVYHRYSSIFYAEMSEKLSGLNSRLNESIQGMPVIQQFQQERRMIDTFSRENKAHYKAWMKTMKLDGLLLRPAVDLLSIAALMAVLGFFGYQSMNGPVEIGVLYAFVNYLDRMFEPVNQIMQRLSMFQQSIVSGGRVFRLMEHEEPPPKAEPKTMKQLNGSLSFEHVSFSYDGRTSVLDDVSFSVKKGEMLAVAGPTGSGKSTIINLIERFYAPDRGTIRFDAEPLEAVPEKVLRRDVGLVLQDSFIFSGSILDNIRMYAGEADEKEVRRAAEITGADLFIQKLPDGYHHQLGERGTSLSAGEKQLLSITRTVLRKPKILILDEATASVDTESEGQIQRALESMREHMTLVVIAHRLSTIKKADTIIVLKNGSILEKGTHESLLKQKGLYEAMYSLQKMKEKADREEARRT</sequence>
<feature type="domain" description="ABC transporter" evidence="9">
    <location>
        <begin position="327"/>
        <end position="561"/>
    </location>
</feature>
<dbReference type="PROSITE" id="PS50929">
    <property type="entry name" value="ABC_TM1F"/>
    <property type="match status" value="1"/>
</dbReference>
<comment type="caution">
    <text evidence="11">The sequence shown here is derived from an EMBL/GenBank/DDBJ whole genome shotgun (WGS) entry which is preliminary data.</text>
</comment>
<accession>A0A2P6MDY2</accession>
<organism evidence="11 12">
    <name type="scientific">Alkalicoccus urumqiensis</name>
    <name type="common">Bacillus urumqiensis</name>
    <dbReference type="NCBI Taxonomy" id="1548213"/>
    <lineage>
        <taxon>Bacteria</taxon>
        <taxon>Bacillati</taxon>
        <taxon>Bacillota</taxon>
        <taxon>Bacilli</taxon>
        <taxon>Bacillales</taxon>
        <taxon>Bacillaceae</taxon>
        <taxon>Alkalicoccus</taxon>
    </lineage>
</organism>
<name>A0A2P6MDY2_ALKUR</name>
<dbReference type="PROSITE" id="PS50893">
    <property type="entry name" value="ABC_TRANSPORTER_2"/>
    <property type="match status" value="1"/>
</dbReference>
<evidence type="ECO:0000256" key="1">
    <source>
        <dbReference type="ARBA" id="ARBA00004651"/>
    </source>
</evidence>
<evidence type="ECO:0000313" key="12">
    <source>
        <dbReference type="Proteomes" id="UP000243650"/>
    </source>
</evidence>
<dbReference type="Gene3D" id="1.20.1560.10">
    <property type="entry name" value="ABC transporter type 1, transmembrane domain"/>
    <property type="match status" value="1"/>
</dbReference>
<protein>
    <submittedName>
        <fullName evidence="11">Multidrug ABC transporter ATP-binding protein</fullName>
    </submittedName>
</protein>
<dbReference type="EMBL" id="PVNS01000016">
    <property type="protein sequence ID" value="PRO64474.1"/>
    <property type="molecule type" value="Genomic_DNA"/>
</dbReference>
<dbReference type="InterPro" id="IPR027417">
    <property type="entry name" value="P-loop_NTPase"/>
</dbReference>
<evidence type="ECO:0000256" key="7">
    <source>
        <dbReference type="ARBA" id="ARBA00023136"/>
    </source>
</evidence>
<evidence type="ECO:0000256" key="6">
    <source>
        <dbReference type="ARBA" id="ARBA00022989"/>
    </source>
</evidence>
<comment type="subcellular location">
    <subcellularLocation>
        <location evidence="1">Cell membrane</location>
        <topology evidence="1">Multi-pass membrane protein</topology>
    </subcellularLocation>
</comment>
<dbReference type="GO" id="GO:0016887">
    <property type="term" value="F:ATP hydrolysis activity"/>
    <property type="evidence" value="ECO:0007669"/>
    <property type="project" value="InterPro"/>
</dbReference>
<gene>
    <name evidence="11" type="ORF">C6I21_14790</name>
</gene>
<keyword evidence="3 8" id="KW-0812">Transmembrane</keyword>
<keyword evidence="5 11" id="KW-0067">ATP-binding</keyword>
<dbReference type="CDD" id="cd03254">
    <property type="entry name" value="ABCC_Glucan_exporter_like"/>
    <property type="match status" value="1"/>
</dbReference>
<dbReference type="SUPFAM" id="SSF90123">
    <property type="entry name" value="ABC transporter transmembrane region"/>
    <property type="match status" value="1"/>
</dbReference>
<evidence type="ECO:0000259" key="10">
    <source>
        <dbReference type="PROSITE" id="PS50929"/>
    </source>
</evidence>
<dbReference type="Pfam" id="PF00005">
    <property type="entry name" value="ABC_tran"/>
    <property type="match status" value="1"/>
</dbReference>
<dbReference type="InterPro" id="IPR036640">
    <property type="entry name" value="ABC1_TM_sf"/>
</dbReference>
<dbReference type="FunFam" id="3.40.50.300:FF:000287">
    <property type="entry name" value="Multidrug ABC transporter ATP-binding protein"/>
    <property type="match status" value="1"/>
</dbReference>
<feature type="transmembrane region" description="Helical" evidence="8">
    <location>
        <begin position="121"/>
        <end position="144"/>
    </location>
</feature>
<dbReference type="Gene3D" id="3.40.50.300">
    <property type="entry name" value="P-loop containing nucleotide triphosphate hydrolases"/>
    <property type="match status" value="1"/>
</dbReference>
<dbReference type="InterPro" id="IPR039421">
    <property type="entry name" value="Type_1_exporter"/>
</dbReference>
<evidence type="ECO:0000259" key="9">
    <source>
        <dbReference type="PROSITE" id="PS50893"/>
    </source>
</evidence>
<evidence type="ECO:0000256" key="5">
    <source>
        <dbReference type="ARBA" id="ARBA00022840"/>
    </source>
</evidence>
<evidence type="ECO:0000313" key="11">
    <source>
        <dbReference type="EMBL" id="PRO64474.1"/>
    </source>
</evidence>
<feature type="transmembrane region" description="Helical" evidence="8">
    <location>
        <begin position="150"/>
        <end position="169"/>
    </location>
</feature>
<dbReference type="InterPro" id="IPR011527">
    <property type="entry name" value="ABC1_TM_dom"/>
</dbReference>
<dbReference type="GO" id="GO:0005886">
    <property type="term" value="C:plasma membrane"/>
    <property type="evidence" value="ECO:0007669"/>
    <property type="project" value="UniProtKB-SubCell"/>
</dbReference>
<dbReference type="GO" id="GO:0005524">
    <property type="term" value="F:ATP binding"/>
    <property type="evidence" value="ECO:0007669"/>
    <property type="project" value="UniProtKB-KW"/>
</dbReference>
<keyword evidence="6 8" id="KW-1133">Transmembrane helix</keyword>
<feature type="transmembrane region" description="Helical" evidence="8">
    <location>
        <begin position="48"/>
        <end position="67"/>
    </location>
</feature>
<dbReference type="Proteomes" id="UP000243650">
    <property type="component" value="Unassembled WGS sequence"/>
</dbReference>
<dbReference type="OrthoDB" id="9770415at2"/>
<dbReference type="InterPro" id="IPR003593">
    <property type="entry name" value="AAA+_ATPase"/>
</dbReference>
<dbReference type="PANTHER" id="PTHR43394">
    <property type="entry name" value="ATP-DEPENDENT PERMEASE MDL1, MITOCHONDRIAL"/>
    <property type="match status" value="1"/>
</dbReference>
<dbReference type="CDD" id="cd18544">
    <property type="entry name" value="ABC_6TM_TmrA_like"/>
    <property type="match status" value="1"/>
</dbReference>
<keyword evidence="4" id="KW-0547">Nucleotide-binding</keyword>
<keyword evidence="12" id="KW-1185">Reference proteome</keyword>
<proteinExistence type="predicted"/>
<evidence type="ECO:0000256" key="4">
    <source>
        <dbReference type="ARBA" id="ARBA00022741"/>
    </source>
</evidence>
<dbReference type="SUPFAM" id="SSF52540">
    <property type="entry name" value="P-loop containing nucleoside triphosphate hydrolases"/>
    <property type="match status" value="1"/>
</dbReference>
<feature type="transmembrane region" description="Helical" evidence="8">
    <location>
        <begin position="233"/>
        <end position="256"/>
    </location>
</feature>
<dbReference type="GO" id="GO:0015421">
    <property type="term" value="F:ABC-type oligopeptide transporter activity"/>
    <property type="evidence" value="ECO:0007669"/>
    <property type="project" value="TreeGrafter"/>
</dbReference>
<dbReference type="Pfam" id="PF00664">
    <property type="entry name" value="ABC_membrane"/>
    <property type="match status" value="1"/>
</dbReference>
<evidence type="ECO:0000256" key="8">
    <source>
        <dbReference type="SAM" id="Phobius"/>
    </source>
</evidence>
<feature type="domain" description="ABC transmembrane type-1" evidence="10">
    <location>
        <begin position="9"/>
        <end position="294"/>
    </location>
</feature>
<keyword evidence="2" id="KW-0813">Transport</keyword>